<dbReference type="Proteomes" id="UP000494135">
    <property type="component" value="Unassembled WGS sequence"/>
</dbReference>
<keyword evidence="3" id="KW-1185">Reference proteome</keyword>
<dbReference type="Gene3D" id="3.80.10.10">
    <property type="entry name" value="Ribonuclease Inhibitor"/>
    <property type="match status" value="1"/>
</dbReference>
<evidence type="ECO:0000313" key="1">
    <source>
        <dbReference type="EMBL" id="CAB3758666.1"/>
    </source>
</evidence>
<dbReference type="RefSeq" id="WP_133059180.1">
    <property type="nucleotide sequence ID" value="NZ_CADIKG010000007.1"/>
</dbReference>
<reference evidence="1 4" key="2">
    <citation type="submission" date="2020-04" db="EMBL/GenBank/DDBJ databases">
        <authorList>
            <person name="De Canck E."/>
        </authorList>
    </citation>
    <scope>NUCLEOTIDE SEQUENCE [LARGE SCALE GENOMIC DNA]</scope>
    <source>
        <strain evidence="1 4">LMG 29660</strain>
    </source>
</reference>
<evidence type="ECO:0000313" key="3">
    <source>
        <dbReference type="Proteomes" id="UP000193146"/>
    </source>
</evidence>
<gene>
    <name evidence="2" type="ORF">B7G54_17280</name>
    <name evidence="1" type="ORF">LMG29660_03502</name>
</gene>
<evidence type="ECO:0008006" key="5">
    <source>
        <dbReference type="Google" id="ProtNLM"/>
    </source>
</evidence>
<proteinExistence type="predicted"/>
<name>A0A1X1PFM3_9BURK</name>
<dbReference type="Proteomes" id="UP000193146">
    <property type="component" value="Unassembled WGS sequence"/>
</dbReference>
<sequence length="342" mass="37695">MLQVHSGRVNDPETLSPIEIVEACAQRERLVVQFSTPEAYGPAILQSLNEACRLAGDRLQVRFYGHYRAPFDAVVLRHLPDARDLSVDCLTEIAHEEEIGRLPGLKRLSFGVFRLNRPDFLATLDLGRLERLVLAENQKRNIDLSRLAKCASLTELFVHGHAKGIDAIAGLPGLRKLTLGCHAKKHPLGFIPAMPALTEMTLILGGRDDIDDLSSATIEMLQILRVRGLATLGDLSRLPSLSALRIEDQLQLTTLDLAGVKLERLALFNCRKLADLPGLDGQDRLREFRASGVALDLNALRDRDWPPACHSVGLFSGSVKWNDDANARLAARGLGEKAGYWP</sequence>
<evidence type="ECO:0000313" key="4">
    <source>
        <dbReference type="Proteomes" id="UP000494135"/>
    </source>
</evidence>
<dbReference type="EMBL" id="CADIKG010000007">
    <property type="protein sequence ID" value="CAB3758666.1"/>
    <property type="molecule type" value="Genomic_DNA"/>
</dbReference>
<evidence type="ECO:0000313" key="2">
    <source>
        <dbReference type="EMBL" id="ORT84935.1"/>
    </source>
</evidence>
<protein>
    <recommendedName>
        <fullName evidence="5">Leucine-rich repeat domain-containing protein</fullName>
    </recommendedName>
</protein>
<dbReference type="InterPro" id="IPR032675">
    <property type="entry name" value="LRR_dom_sf"/>
</dbReference>
<dbReference type="EMBL" id="NBYX01000008">
    <property type="protein sequence ID" value="ORT84935.1"/>
    <property type="molecule type" value="Genomic_DNA"/>
</dbReference>
<dbReference type="SUPFAM" id="SSF52058">
    <property type="entry name" value="L domain-like"/>
    <property type="match status" value="1"/>
</dbReference>
<reference evidence="2 3" key="1">
    <citation type="submission" date="2017-04" db="EMBL/GenBank/DDBJ databases">
        <title>Burkholderia puraquae sp. nov., a novel Burkholderia cepacia complex species from hospital setting samples.</title>
        <authorList>
            <person name="Martina P."/>
            <person name="Leguizamon M."/>
            <person name="Prieto C."/>
            <person name="Sousa S."/>
            <person name="Montanaro P."/>
            <person name="Draghi W."/>
            <person name="Staembler M."/>
            <person name="Bettiol M."/>
            <person name="Figoli C."/>
            <person name="Palau J."/>
            <person name="Alvarez F."/>
            <person name="Benetti S."/>
            <person name="Anchat E."/>
            <person name="Vescina C."/>
            <person name="Ferreras J."/>
            <person name="Lasch P."/>
            <person name="Lagares A."/>
            <person name="Zorreguieta A."/>
            <person name="Yantorno O."/>
            <person name="Bosch A."/>
        </authorList>
    </citation>
    <scope>NUCLEOTIDE SEQUENCE [LARGE SCALE GENOMIC DNA]</scope>
    <source>
        <strain evidence="2 3">CAMPA 1040</strain>
    </source>
</reference>
<dbReference type="OrthoDB" id="7007323at2"/>
<dbReference type="AlphaFoldDB" id="A0A1X1PFM3"/>
<accession>A0A1X1PFM3</accession>
<organism evidence="2 3">
    <name type="scientific">Burkholderia puraquae</name>
    <dbReference type="NCBI Taxonomy" id="1904757"/>
    <lineage>
        <taxon>Bacteria</taxon>
        <taxon>Pseudomonadati</taxon>
        <taxon>Pseudomonadota</taxon>
        <taxon>Betaproteobacteria</taxon>
        <taxon>Burkholderiales</taxon>
        <taxon>Burkholderiaceae</taxon>
        <taxon>Burkholderia</taxon>
        <taxon>Burkholderia cepacia complex</taxon>
    </lineage>
</organism>